<dbReference type="Proteomes" id="UP001597557">
    <property type="component" value="Unassembled WGS sequence"/>
</dbReference>
<protein>
    <submittedName>
        <fullName evidence="1">Uncharacterized protein</fullName>
    </submittedName>
</protein>
<sequence length="121" mass="13244">MITVIGIFADPALAEQAADYLLANFFERENVDVHTDSEGEAETDRVGEFFTHLYDDVDAASHYASLARQGTVITVHAASTREAQEAVDVFNNHGAAEVNADEGRSLTVEQVVPDERRLKGH</sequence>
<evidence type="ECO:0000313" key="1">
    <source>
        <dbReference type="EMBL" id="MFD2872726.1"/>
    </source>
</evidence>
<gene>
    <name evidence="1" type="ORF">ACFS5N_09620</name>
</gene>
<comment type="caution">
    <text evidence="1">The sequence shown here is derived from an EMBL/GenBank/DDBJ whole genome shotgun (WGS) entry which is preliminary data.</text>
</comment>
<proteinExistence type="predicted"/>
<evidence type="ECO:0000313" key="2">
    <source>
        <dbReference type="Proteomes" id="UP001597557"/>
    </source>
</evidence>
<name>A0ABW5YBS5_9SPHI</name>
<dbReference type="RefSeq" id="WP_377184711.1">
    <property type="nucleotide sequence ID" value="NZ_JBHUPD010000002.1"/>
</dbReference>
<accession>A0ABW5YBS5</accession>
<organism evidence="1 2">
    <name type="scientific">Mucilaginibacter ximonensis</name>
    <dbReference type="NCBI Taxonomy" id="538021"/>
    <lineage>
        <taxon>Bacteria</taxon>
        <taxon>Pseudomonadati</taxon>
        <taxon>Bacteroidota</taxon>
        <taxon>Sphingobacteriia</taxon>
        <taxon>Sphingobacteriales</taxon>
        <taxon>Sphingobacteriaceae</taxon>
        <taxon>Mucilaginibacter</taxon>
    </lineage>
</organism>
<keyword evidence="2" id="KW-1185">Reference proteome</keyword>
<reference evidence="2" key="1">
    <citation type="journal article" date="2019" name="Int. J. Syst. Evol. Microbiol.">
        <title>The Global Catalogue of Microorganisms (GCM) 10K type strain sequencing project: providing services to taxonomists for standard genome sequencing and annotation.</title>
        <authorList>
            <consortium name="The Broad Institute Genomics Platform"/>
            <consortium name="The Broad Institute Genome Sequencing Center for Infectious Disease"/>
            <person name="Wu L."/>
            <person name="Ma J."/>
        </authorList>
    </citation>
    <scope>NUCLEOTIDE SEQUENCE [LARGE SCALE GENOMIC DNA]</scope>
    <source>
        <strain evidence="2">KCTC 22437</strain>
    </source>
</reference>
<dbReference type="EMBL" id="JBHUPD010000002">
    <property type="protein sequence ID" value="MFD2872726.1"/>
    <property type="molecule type" value="Genomic_DNA"/>
</dbReference>